<dbReference type="PANTHER" id="PTHR15228:SF18">
    <property type="entry name" value="RHO GTPASE-ACTIVATING PROTEIN 45"/>
    <property type="match status" value="1"/>
</dbReference>
<dbReference type="Pfam" id="PF22699">
    <property type="entry name" value="GMIP-like_FCH"/>
    <property type="match status" value="1"/>
</dbReference>
<feature type="region of interest" description="Disordered" evidence="7">
    <location>
        <begin position="1"/>
        <end position="26"/>
    </location>
</feature>
<dbReference type="InterPro" id="IPR054713">
    <property type="entry name" value="GMIP/FCHO2-like_FCH"/>
</dbReference>
<evidence type="ECO:0000256" key="5">
    <source>
        <dbReference type="ARBA" id="ARBA00023054"/>
    </source>
</evidence>
<dbReference type="Pfam" id="PF24235">
    <property type="entry name" value="RHG29_45_N"/>
    <property type="match status" value="1"/>
</dbReference>
<evidence type="ECO:0000259" key="9">
    <source>
        <dbReference type="PROSITE" id="PS50238"/>
    </source>
</evidence>
<sequence>MLKRGSKTSYNPYSTSQRVKKESKGKDKLDVWLKQLSILQEQPRRDAVDGALSSSPSSSSSSSTLTPTSAGQQDPSLSCPGTPSAQHGKLAAMQGVGCPSPVATLKRPTALSRHASAAGFPLQSWVFTKGQGKGALTPTPPAEGPESTAIEVEDIPALLRDVARFAEAVEKLKDVVLAEGKKESRRPVAHECLGEVLRVLRQVINTYPLLNTVEILTAAGKLISKVKGFHYEVCNEADKKDFEKAIETIAVAFSSNVSELLMGEVDSSTLLSLLPAEKSRSMENLYAASGQGADGGRAEEVDIILQHSEGGVDSALLYAKTISKYMKDLISYVEKRTSLEMEFSKGLQRLYQSCKHSITHQPHMPLFSIYSLALEQDQEQSFGLQQANSTLHNQTFIQPLMQRKQEHEKRRKEIKEHWIRAKRKLMECEVNLRKAKQAYIVRCEEYDKAKTAASRAEEEGGGSTAKSLEKKKRLEEEARNKADEAEATYKTCIADATTQQLELEHTKVTVLRQLQEVIKQSDQTLRSATISYYQIMHMQTVALPVHYQTLCESSKLYDPGQQYAAHVRDLQLPEQPSVHYTFEAYSPSSTGSSQQGHRPRNDSFNTEPVSHTDSAAVTVDTGSGDSREQKRLGHKSWGSTVSDDSVGGEGGLESPTASTGDISKIPRTSSTGTMSSNEDADEKDGNVASFETPNINGLEPDVVVSTGPFRNVGLSKAAQTHRMRKLRTPAKCRECDSYVYFQGAECEECFLSCHKRCLETLAIQCGHKKLQGRLQLFGRDFAQVASCASDGIPFIITKCISEIERRALKMKGIYRVNGVKTRVEKLCQAFENGKELVELSQCSPHDISNVLKLYLRQLPEPIMPFRLYHSLMGLAKESLHSEGDSPEGEEAESTGSSPAVSRGPELVDQGPDTDPEVLVLVDKLKELLKELPKANIATLRYIIRHLRRIAELEQDNKMSPSNLGIVFGPSLMRPRPTGATVSLSSLVDYPHQARIVEALIVFYTTIFQSKSSPSGTSGSTVSTPTSTQQVGLCVCLGECSGQRTTHSQQSHSLIKQESEISMDDQLSYRDSLDLSSQSFPSTDPEAEPDQDQEKSETSDGGDPPAPPDSEPPEDESGGGEEQDLSTSLAELNVNQSNNYACSPVLSLAGLPLTRLCGKKLPLTRNRDQEPEFV</sequence>
<dbReference type="InterPro" id="IPR051025">
    <property type="entry name" value="RhoGAP"/>
</dbReference>
<keyword evidence="1" id="KW-0343">GTPase activation</keyword>
<dbReference type="Gene3D" id="1.10.555.10">
    <property type="entry name" value="Rho GTPase activation protein"/>
    <property type="match status" value="1"/>
</dbReference>
<feature type="compositionally biased region" description="Acidic residues" evidence="7">
    <location>
        <begin position="1110"/>
        <end position="1123"/>
    </location>
</feature>
<keyword evidence="3" id="KW-0863">Zinc-finger</keyword>
<accession>A0A667YSV2</accession>
<keyword evidence="4" id="KW-0862">Zinc</keyword>
<dbReference type="SMART" id="SM00055">
    <property type="entry name" value="FCH"/>
    <property type="match status" value="1"/>
</dbReference>
<dbReference type="InterPro" id="IPR027267">
    <property type="entry name" value="AH/BAR_dom_sf"/>
</dbReference>
<dbReference type="GO" id="GO:0051056">
    <property type="term" value="P:regulation of small GTPase mediated signal transduction"/>
    <property type="evidence" value="ECO:0007669"/>
    <property type="project" value="UniProtKB-ARBA"/>
</dbReference>
<evidence type="ECO:0000313" key="12">
    <source>
        <dbReference type="Proteomes" id="UP000472263"/>
    </source>
</evidence>
<dbReference type="InterPro" id="IPR057028">
    <property type="entry name" value="RHG29_45_N"/>
</dbReference>
<gene>
    <name evidence="11" type="primary">ARHGAP45</name>
    <name evidence="11" type="synonym">arhgap45b</name>
</gene>
<reference evidence="11" key="2">
    <citation type="submission" date="2025-08" db="UniProtKB">
        <authorList>
            <consortium name="Ensembl"/>
        </authorList>
    </citation>
    <scope>IDENTIFICATION</scope>
</reference>
<dbReference type="SUPFAM" id="SSF57889">
    <property type="entry name" value="Cysteine-rich domain"/>
    <property type="match status" value="1"/>
</dbReference>
<dbReference type="SUPFAM" id="SSF103657">
    <property type="entry name" value="BAR/IMD domain-like"/>
    <property type="match status" value="1"/>
</dbReference>
<reference evidence="11" key="3">
    <citation type="submission" date="2025-09" db="UniProtKB">
        <authorList>
            <consortium name="Ensembl"/>
        </authorList>
    </citation>
    <scope>IDENTIFICATION</scope>
</reference>
<feature type="compositionally biased region" description="Polar residues" evidence="7">
    <location>
        <begin position="7"/>
        <end position="17"/>
    </location>
</feature>
<dbReference type="InterPro" id="IPR031160">
    <property type="entry name" value="F_BAR_dom"/>
</dbReference>
<dbReference type="PANTHER" id="PTHR15228">
    <property type="entry name" value="SPERMATHECAL PHYSIOLOGY VARIANT"/>
    <property type="match status" value="1"/>
</dbReference>
<feature type="compositionally biased region" description="Polar residues" evidence="7">
    <location>
        <begin position="586"/>
        <end position="624"/>
    </location>
</feature>
<dbReference type="Proteomes" id="UP000472263">
    <property type="component" value="Chromosome 4"/>
</dbReference>
<dbReference type="GO" id="GO:0005096">
    <property type="term" value="F:GTPase activator activity"/>
    <property type="evidence" value="ECO:0007669"/>
    <property type="project" value="UniProtKB-KW"/>
</dbReference>
<feature type="region of interest" description="Disordered" evidence="7">
    <location>
        <begin position="40"/>
        <end position="91"/>
    </location>
</feature>
<feature type="region of interest" description="Disordered" evidence="7">
    <location>
        <begin position="451"/>
        <end position="482"/>
    </location>
</feature>
<dbReference type="InterPro" id="IPR001060">
    <property type="entry name" value="FCH_dom"/>
</dbReference>
<dbReference type="GO" id="GO:0008270">
    <property type="term" value="F:zinc ion binding"/>
    <property type="evidence" value="ECO:0007669"/>
    <property type="project" value="UniProtKB-KW"/>
</dbReference>
<feature type="region of interest" description="Disordered" evidence="7">
    <location>
        <begin position="583"/>
        <end position="702"/>
    </location>
</feature>
<feature type="compositionally biased region" description="Polar residues" evidence="7">
    <location>
        <begin position="70"/>
        <end position="85"/>
    </location>
</feature>
<dbReference type="AlphaFoldDB" id="A0A667YSV2"/>
<dbReference type="FunFam" id="1.10.555.10:FF:000016">
    <property type="entry name" value="Rho GTPase activating protein 29"/>
    <property type="match status" value="1"/>
</dbReference>
<dbReference type="PROSITE" id="PS51741">
    <property type="entry name" value="F_BAR"/>
    <property type="match status" value="1"/>
</dbReference>
<keyword evidence="5 6" id="KW-0175">Coiled coil</keyword>
<dbReference type="Ensembl" id="ENSMMDT00005031679.1">
    <property type="protein sequence ID" value="ENSMMDP00005030972.1"/>
    <property type="gene ID" value="ENSMMDG00005011391.1"/>
</dbReference>
<name>A0A667YSV2_9TELE</name>
<feature type="domain" description="Phorbol-ester/DAG-type" evidence="8">
    <location>
        <begin position="720"/>
        <end position="765"/>
    </location>
</feature>
<dbReference type="Gene3D" id="1.20.1270.60">
    <property type="entry name" value="Arfaptin homology (AH) domain/BAR domain"/>
    <property type="match status" value="1"/>
</dbReference>
<feature type="compositionally biased region" description="Low complexity" evidence="7">
    <location>
        <begin position="52"/>
        <end position="69"/>
    </location>
</feature>
<dbReference type="CDD" id="cd20816">
    <property type="entry name" value="C1_GMIP-like"/>
    <property type="match status" value="1"/>
</dbReference>
<dbReference type="Pfam" id="PF00620">
    <property type="entry name" value="RhoGAP"/>
    <property type="match status" value="2"/>
</dbReference>
<dbReference type="GeneTree" id="ENSGT00950000183110"/>
<evidence type="ECO:0000256" key="1">
    <source>
        <dbReference type="ARBA" id="ARBA00022468"/>
    </source>
</evidence>
<dbReference type="PROSITE" id="PS50238">
    <property type="entry name" value="RHOGAP"/>
    <property type="match status" value="1"/>
</dbReference>
<dbReference type="GO" id="GO:0007165">
    <property type="term" value="P:signal transduction"/>
    <property type="evidence" value="ECO:0007669"/>
    <property type="project" value="InterPro"/>
</dbReference>
<feature type="region of interest" description="Disordered" evidence="7">
    <location>
        <begin position="879"/>
        <end position="913"/>
    </location>
</feature>
<dbReference type="Pfam" id="PF00130">
    <property type="entry name" value="C1_1"/>
    <property type="match status" value="1"/>
</dbReference>
<feature type="compositionally biased region" description="Polar residues" evidence="7">
    <location>
        <begin position="655"/>
        <end position="677"/>
    </location>
</feature>
<keyword evidence="12" id="KW-1185">Reference proteome</keyword>
<keyword evidence="2" id="KW-0479">Metal-binding</keyword>
<feature type="region of interest" description="Disordered" evidence="7">
    <location>
        <begin position="1073"/>
        <end position="1131"/>
    </location>
</feature>
<evidence type="ECO:0000256" key="6">
    <source>
        <dbReference type="PROSITE-ProRule" id="PRU01077"/>
    </source>
</evidence>
<feature type="domain" description="F-BAR" evidence="10">
    <location>
        <begin position="299"/>
        <end position="562"/>
    </location>
</feature>
<feature type="compositionally biased region" description="Basic and acidic residues" evidence="7">
    <location>
        <begin position="472"/>
        <end position="482"/>
    </location>
</feature>
<dbReference type="GO" id="GO:0005829">
    <property type="term" value="C:cytosol"/>
    <property type="evidence" value="ECO:0007669"/>
    <property type="project" value="UniProtKB-ARBA"/>
</dbReference>
<dbReference type="PROSITE" id="PS00479">
    <property type="entry name" value="ZF_DAG_PE_1"/>
    <property type="match status" value="1"/>
</dbReference>
<dbReference type="SUPFAM" id="SSF48350">
    <property type="entry name" value="GTPase activation domain, GAP"/>
    <property type="match status" value="1"/>
</dbReference>
<dbReference type="InterPro" id="IPR002219">
    <property type="entry name" value="PKC_DAG/PE"/>
</dbReference>
<reference evidence="11" key="1">
    <citation type="submission" date="2019-06" db="EMBL/GenBank/DDBJ databases">
        <authorList>
            <consortium name="Wellcome Sanger Institute Data Sharing"/>
        </authorList>
    </citation>
    <scope>NUCLEOTIDE SEQUENCE [LARGE SCALE GENOMIC DNA]</scope>
</reference>
<dbReference type="SMART" id="SM00324">
    <property type="entry name" value="RhoGAP"/>
    <property type="match status" value="1"/>
</dbReference>
<evidence type="ECO:0000256" key="7">
    <source>
        <dbReference type="SAM" id="MobiDB-lite"/>
    </source>
</evidence>
<dbReference type="SMART" id="SM00109">
    <property type="entry name" value="C1"/>
    <property type="match status" value="1"/>
</dbReference>
<evidence type="ECO:0000256" key="2">
    <source>
        <dbReference type="ARBA" id="ARBA00022723"/>
    </source>
</evidence>
<protein>
    <submittedName>
        <fullName evidence="11">Rho GTPase activating protein 45</fullName>
    </submittedName>
</protein>
<evidence type="ECO:0000313" key="11">
    <source>
        <dbReference type="Ensembl" id="ENSMMDP00005030972.1"/>
    </source>
</evidence>
<dbReference type="InterPro" id="IPR000198">
    <property type="entry name" value="RhoGAP_dom"/>
</dbReference>
<dbReference type="InterPro" id="IPR046349">
    <property type="entry name" value="C1-like_sf"/>
</dbReference>
<proteinExistence type="predicted"/>
<feature type="domain" description="Rho-GAP" evidence="9">
    <location>
        <begin position="779"/>
        <end position="1007"/>
    </location>
</feature>
<evidence type="ECO:0000256" key="3">
    <source>
        <dbReference type="ARBA" id="ARBA00022771"/>
    </source>
</evidence>
<dbReference type="GO" id="GO:0016020">
    <property type="term" value="C:membrane"/>
    <property type="evidence" value="ECO:0007669"/>
    <property type="project" value="TreeGrafter"/>
</dbReference>
<dbReference type="InterPro" id="IPR008936">
    <property type="entry name" value="Rho_GTPase_activation_prot"/>
</dbReference>
<evidence type="ECO:0000259" key="10">
    <source>
        <dbReference type="PROSITE" id="PS51741"/>
    </source>
</evidence>
<organism evidence="11 12">
    <name type="scientific">Myripristis murdjan</name>
    <name type="common">pinecone soldierfish</name>
    <dbReference type="NCBI Taxonomy" id="586833"/>
    <lineage>
        <taxon>Eukaryota</taxon>
        <taxon>Metazoa</taxon>
        <taxon>Chordata</taxon>
        <taxon>Craniata</taxon>
        <taxon>Vertebrata</taxon>
        <taxon>Euteleostomi</taxon>
        <taxon>Actinopterygii</taxon>
        <taxon>Neopterygii</taxon>
        <taxon>Teleostei</taxon>
        <taxon>Neoteleostei</taxon>
        <taxon>Acanthomorphata</taxon>
        <taxon>Holocentriformes</taxon>
        <taxon>Holocentridae</taxon>
        <taxon>Myripristis</taxon>
    </lineage>
</organism>
<evidence type="ECO:0000256" key="4">
    <source>
        <dbReference type="ARBA" id="ARBA00022833"/>
    </source>
</evidence>
<dbReference type="PROSITE" id="PS50081">
    <property type="entry name" value="ZF_DAG_PE_2"/>
    <property type="match status" value="1"/>
</dbReference>
<evidence type="ECO:0000259" key="8">
    <source>
        <dbReference type="PROSITE" id="PS50081"/>
    </source>
</evidence>